<gene>
    <name evidence="3" type="ORF">pdam_00008786</name>
</gene>
<feature type="domain" description="HTH OST-type" evidence="2">
    <location>
        <begin position="31"/>
        <end position="105"/>
    </location>
</feature>
<dbReference type="STRING" id="46731.A0A3M6UA72"/>
<accession>A0A3M6UA72</accession>
<dbReference type="Gene3D" id="3.30.420.610">
    <property type="entry name" value="LOTUS domain-like"/>
    <property type="match status" value="3"/>
</dbReference>
<proteinExistence type="predicted"/>
<dbReference type="InterPro" id="IPR025605">
    <property type="entry name" value="OST-HTH/LOTUS_dom"/>
</dbReference>
<reference evidence="3 4" key="1">
    <citation type="journal article" date="2018" name="Sci. Rep.">
        <title>Comparative analysis of the Pocillopora damicornis genome highlights role of immune system in coral evolution.</title>
        <authorList>
            <person name="Cunning R."/>
            <person name="Bay R.A."/>
            <person name="Gillette P."/>
            <person name="Baker A.C."/>
            <person name="Traylor-Knowles N."/>
        </authorList>
    </citation>
    <scope>NUCLEOTIDE SEQUENCE [LARGE SCALE GENOMIC DNA]</scope>
    <source>
        <strain evidence="3">RSMAS</strain>
        <tissue evidence="3">Whole animal</tissue>
    </source>
</reference>
<dbReference type="CDD" id="cd08824">
    <property type="entry name" value="LOTUS"/>
    <property type="match status" value="2"/>
</dbReference>
<protein>
    <recommendedName>
        <fullName evidence="2">HTH OST-type domain-containing protein</fullName>
    </recommendedName>
</protein>
<evidence type="ECO:0000256" key="1">
    <source>
        <dbReference type="SAM" id="MobiDB-lite"/>
    </source>
</evidence>
<organism evidence="3 4">
    <name type="scientific">Pocillopora damicornis</name>
    <name type="common">Cauliflower coral</name>
    <name type="synonym">Millepora damicornis</name>
    <dbReference type="NCBI Taxonomy" id="46731"/>
    <lineage>
        <taxon>Eukaryota</taxon>
        <taxon>Metazoa</taxon>
        <taxon>Cnidaria</taxon>
        <taxon>Anthozoa</taxon>
        <taxon>Hexacorallia</taxon>
        <taxon>Scleractinia</taxon>
        <taxon>Astrocoeniina</taxon>
        <taxon>Pocilloporidae</taxon>
        <taxon>Pocillopora</taxon>
    </lineage>
</organism>
<dbReference type="InterPro" id="IPR041966">
    <property type="entry name" value="LOTUS-like"/>
</dbReference>
<dbReference type="OrthoDB" id="549353at2759"/>
<comment type="caution">
    <text evidence="3">The sequence shown here is derived from an EMBL/GenBank/DDBJ whole genome shotgun (WGS) entry which is preliminary data.</text>
</comment>
<evidence type="ECO:0000259" key="2">
    <source>
        <dbReference type="PROSITE" id="PS51644"/>
    </source>
</evidence>
<dbReference type="AlphaFoldDB" id="A0A3M6UA72"/>
<dbReference type="EMBL" id="RCHS01001937">
    <property type="protein sequence ID" value="RMX50582.1"/>
    <property type="molecule type" value="Genomic_DNA"/>
</dbReference>
<evidence type="ECO:0000313" key="4">
    <source>
        <dbReference type="Proteomes" id="UP000275408"/>
    </source>
</evidence>
<feature type="compositionally biased region" description="Polar residues" evidence="1">
    <location>
        <begin position="373"/>
        <end position="393"/>
    </location>
</feature>
<dbReference type="Proteomes" id="UP000275408">
    <property type="component" value="Unassembled WGS sequence"/>
</dbReference>
<name>A0A3M6UA72_POCDA</name>
<dbReference type="Pfam" id="PF12872">
    <property type="entry name" value="OST-HTH"/>
    <property type="match status" value="3"/>
</dbReference>
<feature type="region of interest" description="Disordered" evidence="1">
    <location>
        <begin position="367"/>
        <end position="394"/>
    </location>
</feature>
<feature type="domain" description="HTH OST-type" evidence="2">
    <location>
        <begin position="107"/>
        <end position="181"/>
    </location>
</feature>
<keyword evidence="4" id="KW-1185">Reference proteome</keyword>
<evidence type="ECO:0000313" key="3">
    <source>
        <dbReference type="EMBL" id="RMX50582.1"/>
    </source>
</evidence>
<dbReference type="PROSITE" id="PS51644">
    <property type="entry name" value="HTH_OST"/>
    <property type="match status" value="2"/>
</dbReference>
<sequence>MSINLFQVKGSGNDRILLLPLLPAKDKTSPKLQPLADKITNLLLKYPGCRVAEFAFADIFLREYGQMLKPKDWGFTTMTSLLQALGDVLEIQGSGNMAAVCLKHEHLLEVFSRRVINVLTEQSDKSIPLSKFVTAYEKLCNHKLRVQNFGFASLEDMLLAVSPVVKVDTKGDKLSLTLLQTFAIETRDLLKHLNGCVSLNRFAPNFQQLYGQPCKASDYGFSRISEVIDAVSNVAEIRGKGAEKMVVLVDGDNVSLLGPGKDEVVVIIDDKEEEDLIILDGEASGTFPDQTVTDDWLMAPVPETLPEPELQPAIPEPPPVGDLISFTEFDMEVLLEAMDDAGISDTLGNVAGGDLTELLAESNELSGEYNGARSPQPNFSDRLSPNGKSSSSRTDLKDLEFAFVSPARIRNATQMQASPSPRKAGVLFLSEVEADILSDCQPESEFSRNLAASFGEEEVDKPAVQRKISDENRRAKPRKFSAPKVKLAVNFSKTPNK</sequence>